<dbReference type="CDD" id="cd17546">
    <property type="entry name" value="REC_hyHK_CKI1_RcsC-like"/>
    <property type="match status" value="1"/>
</dbReference>
<keyword evidence="1 3" id="KW-0597">Phosphoprotein</keyword>
<evidence type="ECO:0000313" key="7">
    <source>
        <dbReference type="Proteomes" id="UP000676409"/>
    </source>
</evidence>
<gene>
    <name evidence="6" type="ORF">KCG34_12575</name>
</gene>
<dbReference type="Pfam" id="PF00072">
    <property type="entry name" value="Response_reg"/>
    <property type="match status" value="1"/>
</dbReference>
<protein>
    <submittedName>
        <fullName evidence="6">Response regulator</fullName>
    </submittedName>
</protein>
<keyword evidence="2" id="KW-0902">Two-component regulatory system</keyword>
<dbReference type="RefSeq" id="WP_211935994.1">
    <property type="nucleotide sequence ID" value="NZ_CP073078.1"/>
</dbReference>
<evidence type="ECO:0000256" key="2">
    <source>
        <dbReference type="ARBA" id="ARBA00023012"/>
    </source>
</evidence>
<dbReference type="EMBL" id="CP073078">
    <property type="protein sequence ID" value="QUD85942.1"/>
    <property type="molecule type" value="Genomic_DNA"/>
</dbReference>
<organism evidence="6 7">
    <name type="scientific">Phenylobacterium montanum</name>
    <dbReference type="NCBI Taxonomy" id="2823693"/>
    <lineage>
        <taxon>Bacteria</taxon>
        <taxon>Pseudomonadati</taxon>
        <taxon>Pseudomonadota</taxon>
        <taxon>Alphaproteobacteria</taxon>
        <taxon>Caulobacterales</taxon>
        <taxon>Caulobacteraceae</taxon>
        <taxon>Phenylobacterium</taxon>
    </lineage>
</organism>
<keyword evidence="7" id="KW-1185">Reference proteome</keyword>
<feature type="region of interest" description="Disordered" evidence="4">
    <location>
        <begin position="1"/>
        <end position="39"/>
    </location>
</feature>
<evidence type="ECO:0000256" key="3">
    <source>
        <dbReference type="PROSITE-ProRule" id="PRU00169"/>
    </source>
</evidence>
<reference evidence="6" key="1">
    <citation type="submission" date="2021-04" db="EMBL/GenBank/DDBJ databases">
        <title>The complete genome sequence of Caulobacter sp. S6.</title>
        <authorList>
            <person name="Tang Y."/>
            <person name="Ouyang W."/>
            <person name="Liu Q."/>
            <person name="Huang B."/>
            <person name="Guo Z."/>
            <person name="Lei P."/>
        </authorList>
    </citation>
    <scope>NUCLEOTIDE SEQUENCE</scope>
    <source>
        <strain evidence="6">S6</strain>
    </source>
</reference>
<evidence type="ECO:0000256" key="4">
    <source>
        <dbReference type="SAM" id="MobiDB-lite"/>
    </source>
</evidence>
<proteinExistence type="predicted"/>
<dbReference type="PANTHER" id="PTHR45339:SF1">
    <property type="entry name" value="HYBRID SIGNAL TRANSDUCTION HISTIDINE KINASE J"/>
    <property type="match status" value="1"/>
</dbReference>
<dbReference type="GO" id="GO:0000160">
    <property type="term" value="P:phosphorelay signal transduction system"/>
    <property type="evidence" value="ECO:0007669"/>
    <property type="project" value="UniProtKB-KW"/>
</dbReference>
<dbReference type="SUPFAM" id="SSF52172">
    <property type="entry name" value="CheY-like"/>
    <property type="match status" value="1"/>
</dbReference>
<evidence type="ECO:0000259" key="5">
    <source>
        <dbReference type="PROSITE" id="PS50110"/>
    </source>
</evidence>
<dbReference type="SMART" id="SM00448">
    <property type="entry name" value="REC"/>
    <property type="match status" value="1"/>
</dbReference>
<evidence type="ECO:0000313" key="6">
    <source>
        <dbReference type="EMBL" id="QUD85942.1"/>
    </source>
</evidence>
<dbReference type="InterPro" id="IPR011006">
    <property type="entry name" value="CheY-like_superfamily"/>
</dbReference>
<name>A0A975FVX2_9CAUL</name>
<dbReference type="PROSITE" id="PS50110">
    <property type="entry name" value="RESPONSE_REGULATORY"/>
    <property type="match status" value="1"/>
</dbReference>
<feature type="compositionally biased region" description="Basic and acidic residues" evidence="4">
    <location>
        <begin position="13"/>
        <end position="23"/>
    </location>
</feature>
<dbReference type="InterPro" id="IPR001789">
    <property type="entry name" value="Sig_transdc_resp-reg_receiver"/>
</dbReference>
<dbReference type="Proteomes" id="UP000676409">
    <property type="component" value="Chromosome"/>
</dbReference>
<dbReference type="AlphaFoldDB" id="A0A975FVX2"/>
<sequence>MFAKSLPQWPGDGHSRANSDRRSAAGGGPLPRASNDDHLGCGEARSPLRVLLVDDNILTQEVAASVLELEGYAVDQASNGLQAVEAATRTSYDLILMDLQMPVMDGIAATRQIRRLPPPHGEPWIIAVSGWDDPNSRRLCVGVGMDDFIAKPYHPDLLSEKLEWIDAFRPTHRQRPGSPGA</sequence>
<dbReference type="Gene3D" id="3.40.50.2300">
    <property type="match status" value="1"/>
</dbReference>
<accession>A0A975FVX2</accession>
<dbReference type="PANTHER" id="PTHR45339">
    <property type="entry name" value="HYBRID SIGNAL TRANSDUCTION HISTIDINE KINASE J"/>
    <property type="match status" value="1"/>
</dbReference>
<evidence type="ECO:0000256" key="1">
    <source>
        <dbReference type="ARBA" id="ARBA00022553"/>
    </source>
</evidence>
<feature type="domain" description="Response regulatory" evidence="5">
    <location>
        <begin position="49"/>
        <end position="166"/>
    </location>
</feature>
<feature type="modified residue" description="4-aspartylphosphate" evidence="3">
    <location>
        <position position="98"/>
    </location>
</feature>
<dbReference type="KEGG" id="caul:KCG34_12575"/>